<keyword evidence="12" id="KW-0206">Cytoskeleton</keyword>
<evidence type="ECO:0000256" key="3">
    <source>
        <dbReference type="ARBA" id="ARBA00004413"/>
    </source>
</evidence>
<dbReference type="EMBL" id="CP092879">
    <property type="protein sequence ID" value="UYV79185.1"/>
    <property type="molecule type" value="Genomic_DNA"/>
</dbReference>
<keyword evidence="5" id="KW-0813">Transport</keyword>
<dbReference type="SUPFAM" id="SSF57903">
    <property type="entry name" value="FYVE/PHD zinc finger"/>
    <property type="match status" value="1"/>
</dbReference>
<gene>
    <name evidence="16" type="ORF">LAZ67_17001407</name>
</gene>
<dbReference type="Pfam" id="PF16474">
    <property type="entry name" value="KIND"/>
    <property type="match status" value="1"/>
</dbReference>
<protein>
    <submittedName>
        <fullName evidence="16">SPIRE2</fullName>
    </submittedName>
</protein>
<evidence type="ECO:0000256" key="6">
    <source>
        <dbReference type="ARBA" id="ARBA00022475"/>
    </source>
</evidence>
<evidence type="ECO:0000256" key="9">
    <source>
        <dbReference type="ARBA" id="ARBA00022927"/>
    </source>
</evidence>
<evidence type="ECO:0000313" key="17">
    <source>
        <dbReference type="Proteomes" id="UP001235939"/>
    </source>
</evidence>
<evidence type="ECO:0000256" key="13">
    <source>
        <dbReference type="ARBA" id="ARBA00023329"/>
    </source>
</evidence>
<feature type="compositionally biased region" description="Low complexity" evidence="14">
    <location>
        <begin position="311"/>
        <end position="323"/>
    </location>
</feature>
<dbReference type="InterPro" id="IPR011011">
    <property type="entry name" value="Znf_FYVE_PHD"/>
</dbReference>
<evidence type="ECO:0000256" key="12">
    <source>
        <dbReference type="ARBA" id="ARBA00023212"/>
    </source>
</evidence>
<keyword evidence="8" id="KW-0677">Repeat</keyword>
<comment type="subcellular location">
    <subcellularLocation>
        <location evidence="3">Cell membrane</location>
        <topology evidence="3">Peripheral membrane protein</topology>
        <orientation evidence="3">Cytoplasmic side</orientation>
    </subcellularLocation>
    <subcellularLocation>
        <location evidence="2">Cytoplasm</location>
        <location evidence="2">Cytoskeleton</location>
    </subcellularLocation>
    <subcellularLocation>
        <location evidence="1">Cytoplasmic vesicle membrane</location>
        <topology evidence="1">Peripheral membrane protein</topology>
        <orientation evidence="1">Cytoplasmic side</orientation>
    </subcellularLocation>
</comment>
<evidence type="ECO:0000256" key="1">
    <source>
        <dbReference type="ARBA" id="ARBA00004180"/>
    </source>
</evidence>
<evidence type="ECO:0000256" key="7">
    <source>
        <dbReference type="ARBA" id="ARBA00022490"/>
    </source>
</evidence>
<dbReference type="InterPro" id="IPR011019">
    <property type="entry name" value="KIND_dom"/>
</dbReference>
<keyword evidence="7" id="KW-0963">Cytoplasm</keyword>
<dbReference type="PROSITE" id="PS51377">
    <property type="entry name" value="KIND"/>
    <property type="match status" value="1"/>
</dbReference>
<evidence type="ECO:0000256" key="4">
    <source>
        <dbReference type="ARBA" id="ARBA00010956"/>
    </source>
</evidence>
<sequence>MKSEEKKLIQLDGNGSIRLLDALKVTECSLSEEQIWAVCYGAVRCLQMSQEVALGGFESILVDKDGNIHLPKSADPKKKIKESEILVEMGLIIFEALDYAISVCGDKERVLSSEIENLIDRMTGPKGIEKSELTANEIIKICEFRLSNEDQPDLYYMATLRSLVADMLEMNSFIKNTHQSSKSLEINSNSEDVRMHNETLFKKWDDIIMKVKSEIRECVKVIENNLDINSIKNIFNIVIDDIRCKRYKLKPMKKITTDSPPKRRLIKADPELFILEDLGLHTRTFTYIKSDKILRIDDKCSSENSSENQKSLNELSTSSSSNGSLTFDEISHIRQEMMKGELSSVSKSLYIDMIKENICFCCKKSRFSFYSNWKYKCSICTKAVCSKCYISLAPRFTDLVGRNKSACLNCESYLELMQKS</sequence>
<evidence type="ECO:0000256" key="11">
    <source>
        <dbReference type="ARBA" id="ARBA00023203"/>
    </source>
</evidence>
<keyword evidence="10" id="KW-0472">Membrane</keyword>
<dbReference type="PANTHER" id="PTHR21345:SF3">
    <property type="entry name" value="PROTEIN SPIRE"/>
    <property type="match status" value="1"/>
</dbReference>
<name>A0ABY6LI65_9ARAC</name>
<dbReference type="SMART" id="SM00750">
    <property type="entry name" value="KIND"/>
    <property type="match status" value="1"/>
</dbReference>
<dbReference type="PANTHER" id="PTHR21345">
    <property type="entry name" value="SPIRE"/>
    <property type="match status" value="1"/>
</dbReference>
<feature type="region of interest" description="Disordered" evidence="14">
    <location>
        <begin position="302"/>
        <end position="323"/>
    </location>
</feature>
<accession>A0ABY6LI65</accession>
<keyword evidence="13" id="KW-0968">Cytoplasmic vesicle</keyword>
<keyword evidence="17" id="KW-1185">Reference proteome</keyword>
<evidence type="ECO:0000256" key="8">
    <source>
        <dbReference type="ARBA" id="ARBA00022737"/>
    </source>
</evidence>
<evidence type="ECO:0000259" key="15">
    <source>
        <dbReference type="PROSITE" id="PS51377"/>
    </source>
</evidence>
<feature type="domain" description="KIND" evidence="15">
    <location>
        <begin position="17"/>
        <end position="170"/>
    </location>
</feature>
<evidence type="ECO:0000256" key="10">
    <source>
        <dbReference type="ARBA" id="ARBA00023136"/>
    </source>
</evidence>
<keyword evidence="6" id="KW-1003">Cell membrane</keyword>
<reference evidence="16 17" key="1">
    <citation type="submission" date="2022-01" db="EMBL/GenBank/DDBJ databases">
        <title>A chromosomal length assembly of Cordylochernes scorpioides.</title>
        <authorList>
            <person name="Zeh D."/>
            <person name="Zeh J."/>
        </authorList>
    </citation>
    <scope>NUCLEOTIDE SEQUENCE [LARGE SCALE GENOMIC DNA]</scope>
    <source>
        <strain evidence="16">IN4F17</strain>
        <tissue evidence="16">Whole Body</tissue>
    </source>
</reference>
<dbReference type="InterPro" id="IPR029901">
    <property type="entry name" value="Spire"/>
</dbReference>
<organism evidence="16 17">
    <name type="scientific">Cordylochernes scorpioides</name>
    <dbReference type="NCBI Taxonomy" id="51811"/>
    <lineage>
        <taxon>Eukaryota</taxon>
        <taxon>Metazoa</taxon>
        <taxon>Ecdysozoa</taxon>
        <taxon>Arthropoda</taxon>
        <taxon>Chelicerata</taxon>
        <taxon>Arachnida</taxon>
        <taxon>Pseudoscorpiones</taxon>
        <taxon>Cheliferoidea</taxon>
        <taxon>Chernetidae</taxon>
        <taxon>Cordylochernes</taxon>
    </lineage>
</organism>
<evidence type="ECO:0000256" key="2">
    <source>
        <dbReference type="ARBA" id="ARBA00004245"/>
    </source>
</evidence>
<evidence type="ECO:0000256" key="14">
    <source>
        <dbReference type="SAM" id="MobiDB-lite"/>
    </source>
</evidence>
<comment type="similarity">
    <text evidence="4">Belongs to the spire family.</text>
</comment>
<keyword evidence="11" id="KW-0009">Actin-binding</keyword>
<proteinExistence type="inferred from homology"/>
<evidence type="ECO:0000313" key="16">
    <source>
        <dbReference type="EMBL" id="UYV79185.1"/>
    </source>
</evidence>
<evidence type="ECO:0000256" key="5">
    <source>
        <dbReference type="ARBA" id="ARBA00022448"/>
    </source>
</evidence>
<dbReference type="Gene3D" id="1.10.510.10">
    <property type="entry name" value="Transferase(Phosphotransferase) domain 1"/>
    <property type="match status" value="1"/>
</dbReference>
<keyword evidence="9" id="KW-0653">Protein transport</keyword>
<dbReference type="Proteomes" id="UP001235939">
    <property type="component" value="Chromosome 17"/>
</dbReference>